<dbReference type="SUPFAM" id="SSF102114">
    <property type="entry name" value="Radical SAM enzymes"/>
    <property type="match status" value="1"/>
</dbReference>
<feature type="binding site" evidence="12">
    <location>
        <position position="44"/>
    </location>
    <ligand>
        <name>S-adenosyl-L-methionine</name>
        <dbReference type="ChEBI" id="CHEBI:59789"/>
    </ligand>
</feature>
<evidence type="ECO:0000256" key="7">
    <source>
        <dbReference type="ARBA" id="ARBA00023014"/>
    </source>
</evidence>
<dbReference type="InterPro" id="IPR058240">
    <property type="entry name" value="rSAM_sf"/>
</dbReference>
<evidence type="ECO:0000256" key="2">
    <source>
        <dbReference type="ARBA" id="ARBA00022485"/>
    </source>
</evidence>
<keyword evidence="7 12" id="KW-0411">Iron-sulfur</keyword>
<dbReference type="HAMAP" id="MF_01225_B">
    <property type="entry name" value="MoaA_B"/>
    <property type="match status" value="1"/>
</dbReference>
<feature type="binding site" evidence="12">
    <location>
        <position position="42"/>
    </location>
    <ligand>
        <name>[4Fe-4S] cluster</name>
        <dbReference type="ChEBI" id="CHEBI:49883"/>
        <label>1</label>
        <note>4Fe-4S-S-AdoMet</note>
    </ligand>
</feature>
<comment type="cofactor">
    <cofactor evidence="12">
        <name>[4Fe-4S] cluster</name>
        <dbReference type="ChEBI" id="CHEBI:49883"/>
    </cofactor>
    <text evidence="12">Binds 2 [4Fe-4S] clusters. Binds 1 [4Fe-4S] cluster coordinated with 3 cysteines and an exchangeable S-adenosyl-L-methionine and 1 [4Fe-4S] cluster coordinated with 3 cysteines and the GTP-derived substrate.</text>
</comment>
<dbReference type="GO" id="GO:1904047">
    <property type="term" value="F:S-adenosyl-L-methionine binding"/>
    <property type="evidence" value="ECO:0007669"/>
    <property type="project" value="UniProtKB-UniRule"/>
</dbReference>
<dbReference type="InterPro" id="IPR000385">
    <property type="entry name" value="MoaA_NifB_PqqE_Fe-S-bd_CS"/>
</dbReference>
<dbReference type="PROSITE" id="PS01305">
    <property type="entry name" value="MOAA_NIFB_PQQE"/>
    <property type="match status" value="1"/>
</dbReference>
<evidence type="ECO:0000313" key="16">
    <source>
        <dbReference type="Proteomes" id="UP000614410"/>
    </source>
</evidence>
<gene>
    <name evidence="12 15" type="primary">moaA</name>
    <name evidence="15" type="ORF">JF887_09605</name>
</gene>
<comment type="similarity">
    <text evidence="12">Belongs to the radical SAM superfamily. MoaA family.</text>
</comment>
<accession>A0A934KMN4</accession>
<dbReference type="InterPro" id="IPR007197">
    <property type="entry name" value="rSAM"/>
</dbReference>
<dbReference type="SFLD" id="SFLDG01383">
    <property type="entry name" value="cyclic_pyranopterin_phosphate"/>
    <property type="match status" value="1"/>
</dbReference>
<evidence type="ECO:0000256" key="13">
    <source>
        <dbReference type="SAM" id="MobiDB-lite"/>
    </source>
</evidence>
<dbReference type="NCBIfam" id="TIGR02666">
    <property type="entry name" value="moaA"/>
    <property type="match status" value="1"/>
</dbReference>
<dbReference type="PANTHER" id="PTHR22960:SF0">
    <property type="entry name" value="MOLYBDENUM COFACTOR BIOSYNTHESIS PROTEIN 1"/>
    <property type="match status" value="1"/>
</dbReference>
<organism evidence="15 16">
    <name type="scientific">Candidatus Amunia macphersoniae</name>
    <dbReference type="NCBI Taxonomy" id="3127014"/>
    <lineage>
        <taxon>Bacteria</taxon>
        <taxon>Bacillati</taxon>
        <taxon>Candidatus Dormiibacterota</taxon>
        <taxon>Candidatus Dormibacteria</taxon>
        <taxon>Candidatus Aeolococcales</taxon>
        <taxon>Candidatus Aeolococcaceae</taxon>
        <taxon>Candidatus Amunia</taxon>
    </lineage>
</organism>
<feature type="binding site" evidence="12">
    <location>
        <position position="85"/>
    </location>
    <ligand>
        <name>GTP</name>
        <dbReference type="ChEBI" id="CHEBI:37565"/>
    </ligand>
</feature>
<feature type="binding site" evidence="12">
    <location>
        <position position="177"/>
    </location>
    <ligand>
        <name>GTP</name>
        <dbReference type="ChEBI" id="CHEBI:37565"/>
    </ligand>
</feature>
<comment type="function">
    <text evidence="12">Catalyzes the cyclization of GTP to (8S)-3',8-cyclo-7,8-dihydroguanosine 5'-triphosphate.</text>
</comment>
<evidence type="ECO:0000256" key="3">
    <source>
        <dbReference type="ARBA" id="ARBA00022691"/>
    </source>
</evidence>
<feature type="binding site" evidence="12">
    <location>
        <position position="292"/>
    </location>
    <ligand>
        <name>[4Fe-4S] cluster</name>
        <dbReference type="ChEBI" id="CHEBI:49883"/>
        <label>2</label>
        <note>4Fe-4S-substrate</note>
    </ligand>
</feature>
<evidence type="ECO:0000256" key="8">
    <source>
        <dbReference type="ARBA" id="ARBA00023134"/>
    </source>
</evidence>
<dbReference type="InterPro" id="IPR050105">
    <property type="entry name" value="MoCo_biosynth_MoaA/MoaC"/>
</dbReference>
<evidence type="ECO:0000256" key="4">
    <source>
        <dbReference type="ARBA" id="ARBA00022723"/>
    </source>
</evidence>
<dbReference type="CDD" id="cd01335">
    <property type="entry name" value="Radical_SAM"/>
    <property type="match status" value="1"/>
</dbReference>
<evidence type="ECO:0000256" key="6">
    <source>
        <dbReference type="ARBA" id="ARBA00023004"/>
    </source>
</evidence>
<dbReference type="InterPro" id="IPR006638">
    <property type="entry name" value="Elp3/MiaA/NifB-like_rSAM"/>
</dbReference>
<dbReference type="EMBL" id="JAEKNN010000050">
    <property type="protein sequence ID" value="MBJ7609663.1"/>
    <property type="molecule type" value="Genomic_DNA"/>
</dbReference>
<comment type="pathway">
    <text evidence="12">Cofactor biosynthesis; molybdopterin biosynthesis.</text>
</comment>
<keyword evidence="6 12" id="KW-0408">Iron</keyword>
<dbReference type="GO" id="GO:0061798">
    <property type="term" value="F:GTP 3',8'-cyclase activity"/>
    <property type="evidence" value="ECO:0007669"/>
    <property type="project" value="UniProtKB-UniRule"/>
</dbReference>
<dbReference type="InterPro" id="IPR013483">
    <property type="entry name" value="MoaA"/>
</dbReference>
<dbReference type="SFLD" id="SFLDG01067">
    <property type="entry name" value="SPASM/twitch_domain_containing"/>
    <property type="match status" value="1"/>
</dbReference>
<feature type="binding site" evidence="12">
    <location>
        <begin position="280"/>
        <end position="282"/>
    </location>
    <ligand>
        <name>GTP</name>
        <dbReference type="ChEBI" id="CHEBI:37565"/>
    </ligand>
</feature>
<comment type="catalytic activity">
    <reaction evidence="11 12">
        <text>GTP + AH2 + S-adenosyl-L-methionine = (8S)-3',8-cyclo-7,8-dihydroguanosine 5'-triphosphate + 5'-deoxyadenosine + L-methionine + A + H(+)</text>
        <dbReference type="Rhea" id="RHEA:49576"/>
        <dbReference type="ChEBI" id="CHEBI:13193"/>
        <dbReference type="ChEBI" id="CHEBI:15378"/>
        <dbReference type="ChEBI" id="CHEBI:17319"/>
        <dbReference type="ChEBI" id="CHEBI:17499"/>
        <dbReference type="ChEBI" id="CHEBI:37565"/>
        <dbReference type="ChEBI" id="CHEBI:57844"/>
        <dbReference type="ChEBI" id="CHEBI:59789"/>
        <dbReference type="ChEBI" id="CHEBI:131766"/>
        <dbReference type="EC" id="4.1.99.22"/>
    </reaction>
</comment>
<evidence type="ECO:0000256" key="1">
    <source>
        <dbReference type="ARBA" id="ARBA00012167"/>
    </source>
</evidence>
<dbReference type="AlphaFoldDB" id="A0A934KMN4"/>
<protein>
    <recommendedName>
        <fullName evidence="1 12">GTP 3',8-cyclase</fullName>
        <ecNumber evidence="1 12">4.1.99.22</ecNumber>
    </recommendedName>
    <alternativeName>
        <fullName evidence="12">Molybdenum cofactor biosynthesis protein A</fullName>
    </alternativeName>
</protein>
<keyword evidence="8 12" id="KW-0342">GTP-binding</keyword>
<dbReference type="GO" id="GO:0006777">
    <property type="term" value="P:Mo-molybdopterin cofactor biosynthetic process"/>
    <property type="evidence" value="ECO:0007669"/>
    <property type="project" value="UniProtKB-UniRule"/>
</dbReference>
<evidence type="ECO:0000256" key="9">
    <source>
        <dbReference type="ARBA" id="ARBA00023150"/>
    </source>
</evidence>
<feature type="binding site" evidence="12">
    <location>
        <position position="139"/>
    </location>
    <ligand>
        <name>S-adenosyl-L-methionine</name>
        <dbReference type="ChEBI" id="CHEBI:59789"/>
    </ligand>
</feature>
<dbReference type="Proteomes" id="UP000614410">
    <property type="component" value="Unassembled WGS sequence"/>
</dbReference>
<feature type="binding site" evidence="12">
    <location>
        <position position="211"/>
    </location>
    <ligand>
        <name>S-adenosyl-L-methionine</name>
        <dbReference type="ChEBI" id="CHEBI:59789"/>
    </ligand>
</feature>
<dbReference type="SMART" id="SM00729">
    <property type="entry name" value="Elp3"/>
    <property type="match status" value="1"/>
</dbReference>
<keyword evidence="5 12" id="KW-0547">Nucleotide-binding</keyword>
<feature type="binding site" evidence="12">
    <location>
        <position position="31"/>
    </location>
    <ligand>
        <name>GTP</name>
        <dbReference type="ChEBI" id="CHEBI:37565"/>
    </ligand>
</feature>
<dbReference type="PANTHER" id="PTHR22960">
    <property type="entry name" value="MOLYBDOPTERIN COFACTOR SYNTHESIS PROTEIN A"/>
    <property type="match status" value="1"/>
</dbReference>
<sequence>MSGQVEVPREVEDGPATTRLDRLGRPLRDVRISVTDRCNFRCTYCMPRASFGPGHAFLPRSATMTAGEIVRLGSVLLRLGVGKIRLTGGEPLLRGDLDEIVAGLSAAGVSDLALTTNGSLLSRWAMRLRSAGLHRLTVSLDTLDPGVHARLSDSGVPLATVLGGIDAALAAGFAPVKLNAVIRRGVNQASILPLADYARRGGHTLRLIEYMDVGESNAWNQAEVVPAAEMLATVAARYPLEPAPRRDPADVAQRYRFQDGGGEIGIIASVTQPFCGACTRLRVSADGRLHTCLFSGTGTDLLSALRSGDDDDLEQLLTRVWGVRADRYSEERGQPHGELRRIEMSYIGG</sequence>
<feature type="binding site" evidence="12">
    <location>
        <position position="89"/>
    </location>
    <ligand>
        <name>S-adenosyl-L-methionine</name>
        <dbReference type="ChEBI" id="CHEBI:59789"/>
    </ligand>
</feature>
<dbReference type="Pfam" id="PF06463">
    <property type="entry name" value="Mob_synth_C"/>
    <property type="match status" value="1"/>
</dbReference>
<feature type="binding site" evidence="12">
    <location>
        <position position="38"/>
    </location>
    <ligand>
        <name>[4Fe-4S] cluster</name>
        <dbReference type="ChEBI" id="CHEBI:49883"/>
        <label>1</label>
        <note>4Fe-4S-S-AdoMet</note>
    </ligand>
</feature>
<dbReference type="Pfam" id="PF04055">
    <property type="entry name" value="Radical_SAM"/>
    <property type="match status" value="1"/>
</dbReference>
<dbReference type="SFLD" id="SFLDS00029">
    <property type="entry name" value="Radical_SAM"/>
    <property type="match status" value="1"/>
</dbReference>
<evidence type="ECO:0000259" key="14">
    <source>
        <dbReference type="PROSITE" id="PS51918"/>
    </source>
</evidence>
<dbReference type="EC" id="4.1.99.22" evidence="1 12"/>
<evidence type="ECO:0000256" key="12">
    <source>
        <dbReference type="HAMAP-Rule" id="MF_01225"/>
    </source>
</evidence>
<dbReference type="GO" id="GO:0046872">
    <property type="term" value="F:metal ion binding"/>
    <property type="evidence" value="ECO:0007669"/>
    <property type="project" value="UniProtKB-KW"/>
</dbReference>
<comment type="caution">
    <text evidence="15">The sequence shown here is derived from an EMBL/GenBank/DDBJ whole genome shotgun (WGS) entry which is preliminary data.</text>
</comment>
<feature type="binding site" evidence="12">
    <location>
        <position position="275"/>
    </location>
    <ligand>
        <name>[4Fe-4S] cluster</name>
        <dbReference type="ChEBI" id="CHEBI:49883"/>
        <label>2</label>
        <note>4Fe-4S-substrate</note>
    </ligand>
</feature>
<comment type="subunit">
    <text evidence="12">Monomer and homodimer.</text>
</comment>
<keyword evidence="10 12" id="KW-0456">Lyase</keyword>
<feature type="binding site" evidence="12">
    <location>
        <position position="115"/>
    </location>
    <ligand>
        <name>GTP</name>
        <dbReference type="ChEBI" id="CHEBI:37565"/>
    </ligand>
</feature>
<feature type="binding site" evidence="12">
    <location>
        <position position="278"/>
    </location>
    <ligand>
        <name>[4Fe-4S] cluster</name>
        <dbReference type="ChEBI" id="CHEBI:49883"/>
        <label>2</label>
        <note>4Fe-4S-substrate</note>
    </ligand>
</feature>
<dbReference type="SFLD" id="SFLDG01386">
    <property type="entry name" value="main_SPASM_domain-containing"/>
    <property type="match status" value="1"/>
</dbReference>
<keyword evidence="4 12" id="KW-0479">Metal-binding</keyword>
<dbReference type="GO" id="GO:0005525">
    <property type="term" value="F:GTP binding"/>
    <property type="evidence" value="ECO:0007669"/>
    <property type="project" value="UniProtKB-UniRule"/>
</dbReference>
<keyword evidence="2 12" id="KW-0004">4Fe-4S</keyword>
<keyword evidence="9 12" id="KW-0501">Molybdenum cofactor biosynthesis</keyword>
<feature type="binding site" evidence="12">
    <location>
        <position position="45"/>
    </location>
    <ligand>
        <name>[4Fe-4S] cluster</name>
        <dbReference type="ChEBI" id="CHEBI:49883"/>
        <label>1</label>
        <note>4Fe-4S-S-AdoMet</note>
    </ligand>
</feature>
<dbReference type="Gene3D" id="3.20.20.70">
    <property type="entry name" value="Aldolase class I"/>
    <property type="match status" value="1"/>
</dbReference>
<dbReference type="InterPro" id="IPR010505">
    <property type="entry name" value="MoaA_twitch"/>
</dbReference>
<keyword evidence="3 12" id="KW-0949">S-adenosyl-L-methionine</keyword>
<name>A0A934KMN4_9BACT</name>
<feature type="region of interest" description="Disordered" evidence="13">
    <location>
        <begin position="1"/>
        <end position="20"/>
    </location>
</feature>
<evidence type="ECO:0000256" key="10">
    <source>
        <dbReference type="ARBA" id="ARBA00023239"/>
    </source>
</evidence>
<evidence type="ECO:0000256" key="11">
    <source>
        <dbReference type="ARBA" id="ARBA00048697"/>
    </source>
</evidence>
<evidence type="ECO:0000313" key="15">
    <source>
        <dbReference type="EMBL" id="MBJ7609663.1"/>
    </source>
</evidence>
<dbReference type="GO" id="GO:0051539">
    <property type="term" value="F:4 iron, 4 sulfur cluster binding"/>
    <property type="evidence" value="ECO:0007669"/>
    <property type="project" value="UniProtKB-UniRule"/>
</dbReference>
<evidence type="ECO:0000256" key="5">
    <source>
        <dbReference type="ARBA" id="ARBA00022741"/>
    </source>
</evidence>
<dbReference type="InterPro" id="IPR013785">
    <property type="entry name" value="Aldolase_TIM"/>
</dbReference>
<dbReference type="CDD" id="cd21117">
    <property type="entry name" value="Twitch_MoaA"/>
    <property type="match status" value="1"/>
</dbReference>
<proteinExistence type="inferred from homology"/>
<dbReference type="InterPro" id="IPR040064">
    <property type="entry name" value="MoaA-like"/>
</dbReference>
<reference evidence="15 16" key="1">
    <citation type="submission" date="2020-10" db="EMBL/GenBank/DDBJ databases">
        <title>Ca. Dormibacterota MAGs.</title>
        <authorList>
            <person name="Montgomery K."/>
        </authorList>
    </citation>
    <scope>NUCLEOTIDE SEQUENCE [LARGE SCALE GENOMIC DNA]</scope>
    <source>
        <strain evidence="15">Mitchell_Peninsula_5</strain>
    </source>
</reference>
<dbReference type="PROSITE" id="PS51918">
    <property type="entry name" value="RADICAL_SAM"/>
    <property type="match status" value="1"/>
</dbReference>
<feature type="domain" description="Radical SAM core" evidence="14">
    <location>
        <begin position="22"/>
        <end position="249"/>
    </location>
</feature>
<dbReference type="GO" id="GO:0061799">
    <property type="term" value="F:cyclic pyranopterin monophosphate synthase activity"/>
    <property type="evidence" value="ECO:0007669"/>
    <property type="project" value="TreeGrafter"/>
</dbReference>